<dbReference type="Proteomes" id="UP000183050">
    <property type="component" value="Chromosome"/>
</dbReference>
<dbReference type="GO" id="GO:0005507">
    <property type="term" value="F:copper ion binding"/>
    <property type="evidence" value="ECO:0007669"/>
    <property type="project" value="InterPro"/>
</dbReference>
<dbReference type="InterPro" id="IPR011706">
    <property type="entry name" value="Cu-oxidase_C"/>
</dbReference>
<sequence>MDGETLAKTARYLADTVNVAPGQRYDVLWQAQKPGKWLIHCHISHHTTNNNVETDGGGGLMVVIDVAGEQTG</sequence>
<dbReference type="EMBL" id="CP018228">
    <property type="protein sequence ID" value="API51338.1"/>
    <property type="molecule type" value="Genomic_DNA"/>
</dbReference>
<organism evidence="2 3">
    <name type="scientific">Rhizobium leguminosarum</name>
    <dbReference type="NCBI Taxonomy" id="384"/>
    <lineage>
        <taxon>Bacteria</taxon>
        <taxon>Pseudomonadati</taxon>
        <taxon>Pseudomonadota</taxon>
        <taxon>Alphaproteobacteria</taxon>
        <taxon>Hyphomicrobiales</taxon>
        <taxon>Rhizobiaceae</taxon>
        <taxon>Rhizobium/Agrobacterium group</taxon>
        <taxon>Rhizobium</taxon>
    </lineage>
</organism>
<dbReference type="GO" id="GO:0016491">
    <property type="term" value="F:oxidoreductase activity"/>
    <property type="evidence" value="ECO:0007669"/>
    <property type="project" value="InterPro"/>
</dbReference>
<dbReference type="RefSeq" id="WP_072638136.1">
    <property type="nucleotide sequence ID" value="NZ_CP018228.1"/>
</dbReference>
<dbReference type="Pfam" id="PF07731">
    <property type="entry name" value="Cu-oxidase_2"/>
    <property type="match status" value="1"/>
</dbReference>
<evidence type="ECO:0000313" key="2">
    <source>
        <dbReference type="EMBL" id="API51338.1"/>
    </source>
</evidence>
<dbReference type="Gene3D" id="2.60.40.420">
    <property type="entry name" value="Cupredoxins - blue copper proteins"/>
    <property type="match status" value="1"/>
</dbReference>
<accession>A0A1L3Z6V0</accession>
<dbReference type="AlphaFoldDB" id="A0A1L3Z6V0"/>
<evidence type="ECO:0000259" key="1">
    <source>
        <dbReference type="Pfam" id="PF07731"/>
    </source>
</evidence>
<protein>
    <recommendedName>
        <fullName evidence="1">Plastocyanin-like domain-containing protein</fullName>
    </recommendedName>
</protein>
<evidence type="ECO:0000313" key="3">
    <source>
        <dbReference type="Proteomes" id="UP000183050"/>
    </source>
</evidence>
<name>A0A1L3Z6V0_RHILE</name>
<proteinExistence type="predicted"/>
<gene>
    <name evidence="2" type="ORF">BMW22_06550</name>
</gene>
<reference evidence="2 3" key="1">
    <citation type="submission" date="2016-11" db="EMBL/GenBank/DDBJ databases">
        <title>Rhizobium leguminosarum bv. viciae strain Vaf12 isolated from Vavilovia formosa root nodules from Russia, Dagestan.</title>
        <authorList>
            <person name="Kimeklis A."/>
        </authorList>
    </citation>
    <scope>NUCLEOTIDE SEQUENCE [LARGE SCALE GENOMIC DNA]</scope>
    <source>
        <strain evidence="2 3">Vaf-108</strain>
    </source>
</reference>
<dbReference type="SUPFAM" id="SSF49503">
    <property type="entry name" value="Cupredoxins"/>
    <property type="match status" value="1"/>
</dbReference>
<feature type="domain" description="Plastocyanin-like" evidence="1">
    <location>
        <begin position="10"/>
        <end position="49"/>
    </location>
</feature>
<dbReference type="InterPro" id="IPR008972">
    <property type="entry name" value="Cupredoxin"/>
</dbReference>